<protein>
    <recommendedName>
        <fullName evidence="3">ABM domain-containing protein</fullName>
    </recommendedName>
</protein>
<dbReference type="RefSeq" id="XP_064701215.1">
    <property type="nucleotide sequence ID" value="XM_064852508.1"/>
</dbReference>
<dbReference type="GeneID" id="89977127"/>
<sequence>MVVTEIMRFSTTAPPEETITRAVKEFEGVKALPHFVLGTDIQDMGAFQIMSEGDGAQDYVDFGRCSRKVCGEPHNVFHVVLSRSALGVDGPATAKVVEFVQTYFPVSSVTTDFQKKVEEDYHKFNEIFSREVKGRVSVASGWIQEEQQHQYDKLFGDKAKCFLVITGWESKACFDQSVATDSFKEAIPLMLSWNAPFQMSFVERKVLDGAKVV</sequence>
<accession>A0AAV9MV86</accession>
<evidence type="ECO:0000313" key="1">
    <source>
        <dbReference type="EMBL" id="KAK5045597.1"/>
    </source>
</evidence>
<evidence type="ECO:0008006" key="3">
    <source>
        <dbReference type="Google" id="ProtNLM"/>
    </source>
</evidence>
<keyword evidence="2" id="KW-1185">Reference proteome</keyword>
<organism evidence="1 2">
    <name type="scientific">Exophiala bonariae</name>
    <dbReference type="NCBI Taxonomy" id="1690606"/>
    <lineage>
        <taxon>Eukaryota</taxon>
        <taxon>Fungi</taxon>
        <taxon>Dikarya</taxon>
        <taxon>Ascomycota</taxon>
        <taxon>Pezizomycotina</taxon>
        <taxon>Eurotiomycetes</taxon>
        <taxon>Chaetothyriomycetidae</taxon>
        <taxon>Chaetothyriales</taxon>
        <taxon>Herpotrichiellaceae</taxon>
        <taxon>Exophiala</taxon>
    </lineage>
</organism>
<dbReference type="AlphaFoldDB" id="A0AAV9MV86"/>
<gene>
    <name evidence="1" type="ORF">LTR84_008966</name>
</gene>
<dbReference type="Proteomes" id="UP001358417">
    <property type="component" value="Unassembled WGS sequence"/>
</dbReference>
<proteinExistence type="predicted"/>
<name>A0AAV9MV86_9EURO</name>
<reference evidence="1 2" key="1">
    <citation type="submission" date="2023-08" db="EMBL/GenBank/DDBJ databases">
        <title>Black Yeasts Isolated from many extreme environments.</title>
        <authorList>
            <person name="Coleine C."/>
            <person name="Stajich J.E."/>
            <person name="Selbmann L."/>
        </authorList>
    </citation>
    <scope>NUCLEOTIDE SEQUENCE [LARGE SCALE GENOMIC DNA]</scope>
    <source>
        <strain evidence="1 2">CCFEE 5792</strain>
    </source>
</reference>
<comment type="caution">
    <text evidence="1">The sequence shown here is derived from an EMBL/GenBank/DDBJ whole genome shotgun (WGS) entry which is preliminary data.</text>
</comment>
<evidence type="ECO:0000313" key="2">
    <source>
        <dbReference type="Proteomes" id="UP001358417"/>
    </source>
</evidence>
<dbReference type="EMBL" id="JAVRRD010000035">
    <property type="protein sequence ID" value="KAK5045597.1"/>
    <property type="molecule type" value="Genomic_DNA"/>
</dbReference>